<dbReference type="AlphaFoldDB" id="A0A6C0L2Y8"/>
<evidence type="ECO:0000259" key="2">
    <source>
        <dbReference type="Pfam" id="PF11962"/>
    </source>
</evidence>
<dbReference type="Pfam" id="PF11962">
    <property type="entry name" value="Peptidase_G2"/>
    <property type="match status" value="1"/>
</dbReference>
<dbReference type="PANTHER" id="PTHR24023:SF1082">
    <property type="entry name" value="COLLAGEN TRIPLE HELIX REPEAT"/>
    <property type="match status" value="1"/>
</dbReference>
<dbReference type="Pfam" id="PF01391">
    <property type="entry name" value="Collagen"/>
    <property type="match status" value="1"/>
</dbReference>
<dbReference type="InterPro" id="IPR008160">
    <property type="entry name" value="Collagen"/>
</dbReference>
<evidence type="ECO:0000256" key="1">
    <source>
        <dbReference type="SAM" id="MobiDB-lite"/>
    </source>
</evidence>
<organism evidence="3">
    <name type="scientific">viral metagenome</name>
    <dbReference type="NCBI Taxonomy" id="1070528"/>
    <lineage>
        <taxon>unclassified sequences</taxon>
        <taxon>metagenomes</taxon>
        <taxon>organismal metagenomes</taxon>
    </lineage>
</organism>
<proteinExistence type="predicted"/>
<feature type="domain" description="Peptidase G2 IMC autoproteolytic cleavage" evidence="2">
    <location>
        <begin position="201"/>
        <end position="352"/>
    </location>
</feature>
<dbReference type="InterPro" id="IPR021865">
    <property type="entry name" value="Peptidase_G2"/>
</dbReference>
<reference evidence="3" key="1">
    <citation type="journal article" date="2020" name="Nature">
        <title>Giant virus diversity and host interactions through global metagenomics.</title>
        <authorList>
            <person name="Schulz F."/>
            <person name="Roux S."/>
            <person name="Paez-Espino D."/>
            <person name="Jungbluth S."/>
            <person name="Walsh D.A."/>
            <person name="Denef V.J."/>
            <person name="McMahon K.D."/>
            <person name="Konstantinidis K.T."/>
            <person name="Eloe-Fadrosh E.A."/>
            <person name="Kyrpides N.C."/>
            <person name="Woyke T."/>
        </authorList>
    </citation>
    <scope>NUCLEOTIDE SEQUENCE</scope>
    <source>
        <strain evidence="3">GVMAG-S-ERX555907-63</strain>
    </source>
</reference>
<accession>A0A6C0L2Y8</accession>
<sequence>MDVNVDNFVAGIGKIMGVNDPAELSSLFSGEQPPSNDMNDVQKTIASVCRLMSIVFKASKNMGKENEGSTNNQNSSGVQGLQGTQGPQGRQGTPGRQGVQGEKGVQGEQGPPGDEGPQGVQGIQGEKGPEGARGFPGADGCTGNDGDSFFKMDENGNIAPKSINSKNKSIQNIDFNCENKFRIGSKKIELDGITFNGEKVGHMFEWEVEPMDNKEEFFGRIVYLNKNNNKINLIEQIQDGEVVEPIGVVLKEPSVVYNNQTNNWKGKYLTDDYGNILKKTVYKYINKKGVLMMTSRRPSKNKDYEIVDVNEINPEFRIDDKYVNRFERNEWAPICISGNVCVKIMRQDEIGQNWIVSKMINETENIRNVFIR</sequence>
<protein>
    <recommendedName>
        <fullName evidence="2">Peptidase G2 IMC autoproteolytic cleavage domain-containing protein</fullName>
    </recommendedName>
</protein>
<name>A0A6C0L2Y8_9ZZZZ</name>
<dbReference type="Gene3D" id="2.40.300.10">
    <property type="entry name" value="Head decoration protein D"/>
    <property type="match status" value="1"/>
</dbReference>
<evidence type="ECO:0000313" key="3">
    <source>
        <dbReference type="EMBL" id="QHU23084.1"/>
    </source>
</evidence>
<dbReference type="InterPro" id="IPR050149">
    <property type="entry name" value="Collagen_superfamily"/>
</dbReference>
<dbReference type="GO" id="GO:0005615">
    <property type="term" value="C:extracellular space"/>
    <property type="evidence" value="ECO:0007669"/>
    <property type="project" value="TreeGrafter"/>
</dbReference>
<feature type="compositionally biased region" description="Low complexity" evidence="1">
    <location>
        <begin position="77"/>
        <end position="121"/>
    </location>
</feature>
<dbReference type="EMBL" id="MN741022">
    <property type="protein sequence ID" value="QHU23084.1"/>
    <property type="molecule type" value="Genomic_DNA"/>
</dbReference>
<dbReference type="PANTHER" id="PTHR24023">
    <property type="entry name" value="COLLAGEN ALPHA"/>
    <property type="match status" value="1"/>
</dbReference>
<dbReference type="GO" id="GO:0031012">
    <property type="term" value="C:extracellular matrix"/>
    <property type="evidence" value="ECO:0007669"/>
    <property type="project" value="TreeGrafter"/>
</dbReference>
<feature type="region of interest" description="Disordered" evidence="1">
    <location>
        <begin position="62"/>
        <end position="148"/>
    </location>
</feature>